<proteinExistence type="predicted"/>
<evidence type="ECO:0000256" key="1">
    <source>
        <dbReference type="SAM" id="Coils"/>
    </source>
</evidence>
<gene>
    <name evidence="2" type="ORF">CAMP_LOCUS16294</name>
</gene>
<organism evidence="2 3">
    <name type="scientific">Caenorhabditis angaria</name>
    <dbReference type="NCBI Taxonomy" id="860376"/>
    <lineage>
        <taxon>Eukaryota</taxon>
        <taxon>Metazoa</taxon>
        <taxon>Ecdysozoa</taxon>
        <taxon>Nematoda</taxon>
        <taxon>Chromadorea</taxon>
        <taxon>Rhabditida</taxon>
        <taxon>Rhabditina</taxon>
        <taxon>Rhabditomorpha</taxon>
        <taxon>Rhabditoidea</taxon>
        <taxon>Rhabditidae</taxon>
        <taxon>Peloderinae</taxon>
        <taxon>Caenorhabditis</taxon>
    </lineage>
</organism>
<feature type="coiled-coil region" evidence="1">
    <location>
        <begin position="48"/>
        <end position="248"/>
    </location>
</feature>
<comment type="caution">
    <text evidence="2">The sequence shown here is derived from an EMBL/GenBank/DDBJ whole genome shotgun (WGS) entry which is preliminary data.</text>
</comment>
<dbReference type="AlphaFoldDB" id="A0A9P1NAB6"/>
<sequence>MGLFDAIGSVVKSVFTVVVETVTYVPRKIVSAVETVSDYVSDVWHGRKEEYERRSRQLEEDKRKNREELEQLKNYHDKNISSLDSDIRSASNRLEQQKYRNQKALEEHEERMAKLKNDGEEKIRKLQSQKTMELAKMKNSSENERKILEEKYENEIREMIRKNEENRKNQQIECEKILKQQREEKIKIEKEHEEMMQKRLDNIAEFEKTQEEMIKNHSKLVDKSLEELQKMKLELLELQRNYLRDENSKKLEIIHQNVQMHSGYLKNQWSSKLIREFQNEVVISIINANEAMKLFLVHVNELKEDDTNEDALYFAIETFNDWKLKNKHCGVLINQFHKQMNDFQGADAVLKSEMDSILEKYEELRNELGRLPMRIEIAMKKNQISEVLKHSEPLNKYFEIVDEIIVIMQSICLNPVDLKALGM</sequence>
<reference evidence="2" key="1">
    <citation type="submission" date="2022-11" db="EMBL/GenBank/DDBJ databases">
        <authorList>
            <person name="Kikuchi T."/>
        </authorList>
    </citation>
    <scope>NUCLEOTIDE SEQUENCE</scope>
    <source>
        <strain evidence="2">PS1010</strain>
    </source>
</reference>
<accession>A0A9P1NAB6</accession>
<evidence type="ECO:0000313" key="2">
    <source>
        <dbReference type="EMBL" id="CAI5453657.1"/>
    </source>
</evidence>
<evidence type="ECO:0000313" key="3">
    <source>
        <dbReference type="Proteomes" id="UP001152747"/>
    </source>
</evidence>
<protein>
    <submittedName>
        <fullName evidence="2">Uncharacterized protein</fullName>
    </submittedName>
</protein>
<keyword evidence="3" id="KW-1185">Reference proteome</keyword>
<dbReference type="EMBL" id="CANHGI010000005">
    <property type="protein sequence ID" value="CAI5453657.1"/>
    <property type="molecule type" value="Genomic_DNA"/>
</dbReference>
<dbReference type="Proteomes" id="UP001152747">
    <property type="component" value="Unassembled WGS sequence"/>
</dbReference>
<keyword evidence="1" id="KW-0175">Coiled coil</keyword>
<name>A0A9P1NAB6_9PELO</name>